<dbReference type="InterPro" id="IPR005064">
    <property type="entry name" value="BUG"/>
</dbReference>
<dbReference type="Pfam" id="PF03401">
    <property type="entry name" value="TctC"/>
    <property type="match status" value="1"/>
</dbReference>
<dbReference type="SUPFAM" id="SSF53850">
    <property type="entry name" value="Periplasmic binding protein-like II"/>
    <property type="match status" value="1"/>
</dbReference>
<dbReference type="RefSeq" id="WP_122226077.1">
    <property type="nucleotide sequence ID" value="NZ_RDQO01000001.1"/>
</dbReference>
<protein>
    <submittedName>
        <fullName evidence="3">Tripartite tricarboxylate transporter substrate binding protein</fullName>
    </submittedName>
</protein>
<evidence type="ECO:0000256" key="2">
    <source>
        <dbReference type="SAM" id="SignalP"/>
    </source>
</evidence>
<dbReference type="OrthoDB" id="8678477at2"/>
<organism evidence="3 4">
    <name type="scientific">Corticibacter populi</name>
    <dbReference type="NCBI Taxonomy" id="1550736"/>
    <lineage>
        <taxon>Bacteria</taxon>
        <taxon>Pseudomonadati</taxon>
        <taxon>Pseudomonadota</taxon>
        <taxon>Betaproteobacteria</taxon>
        <taxon>Burkholderiales</taxon>
        <taxon>Comamonadaceae</taxon>
        <taxon>Corticibacter</taxon>
    </lineage>
</organism>
<feature type="chain" id="PRO_5018295388" evidence="2">
    <location>
        <begin position="30"/>
        <end position="326"/>
    </location>
</feature>
<dbReference type="PANTHER" id="PTHR42928:SF5">
    <property type="entry name" value="BLR1237 PROTEIN"/>
    <property type="match status" value="1"/>
</dbReference>
<evidence type="ECO:0000256" key="1">
    <source>
        <dbReference type="ARBA" id="ARBA00006987"/>
    </source>
</evidence>
<dbReference type="PANTHER" id="PTHR42928">
    <property type="entry name" value="TRICARBOXYLATE-BINDING PROTEIN"/>
    <property type="match status" value="1"/>
</dbReference>
<comment type="caution">
    <text evidence="3">The sequence shown here is derived from an EMBL/GenBank/DDBJ whole genome shotgun (WGS) entry which is preliminary data.</text>
</comment>
<dbReference type="PIRSF" id="PIRSF017082">
    <property type="entry name" value="YflP"/>
    <property type="match status" value="1"/>
</dbReference>
<reference evidence="3 4" key="1">
    <citation type="submission" date="2018-10" db="EMBL/GenBank/DDBJ databases">
        <title>Draft genome of Cortibacter populi DSM10536.</title>
        <authorList>
            <person name="Bernier A.-M."/>
            <person name="Bernard K."/>
        </authorList>
    </citation>
    <scope>NUCLEOTIDE SEQUENCE [LARGE SCALE GENOMIC DNA]</scope>
    <source>
        <strain evidence="3 4">DSM 105136</strain>
    </source>
</reference>
<dbReference type="AlphaFoldDB" id="A0A3M6QY59"/>
<dbReference type="Gene3D" id="3.40.190.10">
    <property type="entry name" value="Periplasmic binding protein-like II"/>
    <property type="match status" value="1"/>
</dbReference>
<gene>
    <name evidence="3" type="ORF">D8I35_02185</name>
</gene>
<feature type="signal peptide" evidence="2">
    <location>
        <begin position="1"/>
        <end position="29"/>
    </location>
</feature>
<sequence length="326" mass="34879">MQRETNRPARLAKASILSAAAALAMPLWAANAFPQSPIVLVVGFGAGGSTDVCNRALAVDVSRQLGQPLVVENRPGAGSSLSVTYTARQKPDGYTIAALSTGSLLNQVLTPSVKYDVTRDLTQIAMVAQYQVGVLVKADSPYQSMAELIEASKTAKQPLAYGTAGLGTPMHLASERLTQLAGTEWVHVPYKSGPENITALLRGDVDFMVQTAEWVPYVRNGSMRLLAAYTQERIKGFESAPTVRELGYDVVAPSFMGISGPAGMDTAVVQTLQEAFRNAVNAKEFVSCSDQFGLRPDFKDAAAFSAHVQDTLTTWTPLIKQLAPQN</sequence>
<evidence type="ECO:0000313" key="4">
    <source>
        <dbReference type="Proteomes" id="UP000278006"/>
    </source>
</evidence>
<dbReference type="Proteomes" id="UP000278006">
    <property type="component" value="Unassembled WGS sequence"/>
</dbReference>
<dbReference type="Gene3D" id="3.40.190.150">
    <property type="entry name" value="Bordetella uptake gene, domain 1"/>
    <property type="match status" value="1"/>
</dbReference>
<dbReference type="CDD" id="cd07012">
    <property type="entry name" value="PBP2_Bug_TTT"/>
    <property type="match status" value="1"/>
</dbReference>
<name>A0A3M6QY59_9BURK</name>
<proteinExistence type="inferred from homology"/>
<evidence type="ECO:0000313" key="3">
    <source>
        <dbReference type="EMBL" id="RMX07955.1"/>
    </source>
</evidence>
<keyword evidence="4" id="KW-1185">Reference proteome</keyword>
<comment type="similarity">
    <text evidence="1">Belongs to the UPF0065 (bug) family.</text>
</comment>
<keyword evidence="2" id="KW-0732">Signal</keyword>
<dbReference type="InterPro" id="IPR042100">
    <property type="entry name" value="Bug_dom1"/>
</dbReference>
<accession>A0A3M6QY59</accession>
<dbReference type="EMBL" id="RDQO01000001">
    <property type="protein sequence ID" value="RMX07955.1"/>
    <property type="molecule type" value="Genomic_DNA"/>
</dbReference>